<name>A0A1T4NR53_9FIRM</name>
<gene>
    <name evidence="1" type="ORF">SAMN02745973_01774</name>
</gene>
<dbReference type="RefSeq" id="WP_087679154.1">
    <property type="nucleotide sequence ID" value="NZ_FUWV01000012.1"/>
</dbReference>
<evidence type="ECO:0000313" key="2">
    <source>
        <dbReference type="Proteomes" id="UP000196365"/>
    </source>
</evidence>
<accession>A0A1T4NR53</accession>
<sequence length="83" mass="9780">MQIQRKKDHIIVSNNHFEVYIKPKIYGGYYLKKFVKNSLLEMIEMREICVDISEEDAIEIAKELLNKVYTPVKKLNNFGMSPT</sequence>
<dbReference type="OrthoDB" id="1779271at2"/>
<protein>
    <submittedName>
        <fullName evidence="1">Uncharacterized protein</fullName>
    </submittedName>
</protein>
<reference evidence="1 2" key="1">
    <citation type="submission" date="2017-02" db="EMBL/GenBank/DDBJ databases">
        <authorList>
            <person name="Peterson S.W."/>
        </authorList>
    </citation>
    <scope>NUCLEOTIDE SEQUENCE [LARGE SCALE GENOMIC DNA]</scope>
    <source>
        <strain evidence="1 2">DSM 15102</strain>
    </source>
</reference>
<organism evidence="1 2">
    <name type="scientific">Garciella nitratireducens DSM 15102</name>
    <dbReference type="NCBI Taxonomy" id="1121911"/>
    <lineage>
        <taxon>Bacteria</taxon>
        <taxon>Bacillati</taxon>
        <taxon>Bacillota</taxon>
        <taxon>Clostridia</taxon>
        <taxon>Eubacteriales</taxon>
        <taxon>Eubacteriaceae</taxon>
        <taxon>Garciella</taxon>
    </lineage>
</organism>
<proteinExistence type="predicted"/>
<dbReference type="AlphaFoldDB" id="A0A1T4NR53"/>
<dbReference type="Proteomes" id="UP000196365">
    <property type="component" value="Unassembled WGS sequence"/>
</dbReference>
<evidence type="ECO:0000313" key="1">
    <source>
        <dbReference type="EMBL" id="SJZ81672.1"/>
    </source>
</evidence>
<keyword evidence="2" id="KW-1185">Reference proteome</keyword>
<dbReference type="EMBL" id="FUWV01000012">
    <property type="protein sequence ID" value="SJZ81672.1"/>
    <property type="molecule type" value="Genomic_DNA"/>
</dbReference>